<dbReference type="InterPro" id="IPR043968">
    <property type="entry name" value="SGNH"/>
</dbReference>
<evidence type="ECO:0000259" key="3">
    <source>
        <dbReference type="Pfam" id="PF01757"/>
    </source>
</evidence>
<dbReference type="GO" id="GO:0009103">
    <property type="term" value="P:lipopolysaccharide biosynthetic process"/>
    <property type="evidence" value="ECO:0007669"/>
    <property type="project" value="TreeGrafter"/>
</dbReference>
<feature type="transmembrane region" description="Helical" evidence="2">
    <location>
        <begin position="91"/>
        <end position="113"/>
    </location>
</feature>
<dbReference type="GO" id="GO:0016020">
    <property type="term" value="C:membrane"/>
    <property type="evidence" value="ECO:0007669"/>
    <property type="project" value="TreeGrafter"/>
</dbReference>
<feature type="transmembrane region" description="Helical" evidence="2">
    <location>
        <begin position="48"/>
        <end position="70"/>
    </location>
</feature>
<dbReference type="InterPro" id="IPR002656">
    <property type="entry name" value="Acyl_transf_3_dom"/>
</dbReference>
<proteinExistence type="predicted"/>
<keyword evidence="2" id="KW-0472">Membrane</keyword>
<reference evidence="5" key="1">
    <citation type="submission" date="2005-07" db="EMBL/GenBank/DDBJ databases">
        <title>Complete sequence of Thermobifida fusca YX.</title>
        <authorList>
            <consortium name="US DOE Joint Genome Institute"/>
            <person name="Copeland A."/>
            <person name="Lucas S."/>
            <person name="Lapidus A."/>
            <person name="Barry K."/>
            <person name="Detter J.C."/>
            <person name="Glavina T."/>
            <person name="Hammon N."/>
            <person name="Israni S."/>
            <person name="Pitluck S."/>
            <person name="Di Bartolo G."/>
            <person name="Chain P."/>
            <person name="Schmutz J."/>
            <person name="Larimer F."/>
            <person name="Land M."/>
            <person name="Lykidis A."/>
            <person name="Richardson P."/>
        </authorList>
    </citation>
    <scope>NUCLEOTIDE SEQUENCE</scope>
    <source>
        <strain evidence="5">YX</strain>
    </source>
</reference>
<protein>
    <recommendedName>
        <fullName evidence="6">Acyltransferase</fullName>
    </recommendedName>
</protein>
<evidence type="ECO:0008006" key="6">
    <source>
        <dbReference type="Google" id="ProtNLM"/>
    </source>
</evidence>
<accession>Q47P83</accession>
<dbReference type="STRING" id="269800.Tfu_1701"/>
<feature type="transmembrane region" description="Helical" evidence="2">
    <location>
        <begin position="250"/>
        <end position="266"/>
    </location>
</feature>
<dbReference type="GO" id="GO:0016747">
    <property type="term" value="F:acyltransferase activity, transferring groups other than amino-acyl groups"/>
    <property type="evidence" value="ECO:0007669"/>
    <property type="project" value="InterPro"/>
</dbReference>
<evidence type="ECO:0000259" key="4">
    <source>
        <dbReference type="Pfam" id="PF19040"/>
    </source>
</evidence>
<dbReference type="Pfam" id="PF01757">
    <property type="entry name" value="Acyl_transf_3"/>
    <property type="match status" value="1"/>
</dbReference>
<feature type="domain" description="SGNH" evidence="4">
    <location>
        <begin position="450"/>
        <end position="683"/>
    </location>
</feature>
<dbReference type="InterPro" id="IPR050879">
    <property type="entry name" value="Acyltransferase_3"/>
</dbReference>
<feature type="transmembrane region" description="Helical" evidence="2">
    <location>
        <begin position="338"/>
        <end position="356"/>
    </location>
</feature>
<dbReference type="EMBL" id="CP000088">
    <property type="protein sequence ID" value="AAZ55736.1"/>
    <property type="molecule type" value="Genomic_DNA"/>
</dbReference>
<evidence type="ECO:0000256" key="1">
    <source>
        <dbReference type="SAM" id="MobiDB-lite"/>
    </source>
</evidence>
<dbReference type="AlphaFoldDB" id="Q47P83"/>
<sequence length="690" mass="75367">MSVDAPAVPPRARPSRPMPRRFLPEVQGLRAVAVLLVLVYHLNAAVLPGGYVGVDVFFVISGFLITSLLLREVHDHGRISVSQFYIRRVRRILPAATLVLLATGIATVLLLPVTRLEQAALELAASAAYIENFVLAAQTVDYLAAEEAPSPVQHFWSLAVEEQFYLVWPLLFVGWAALRSRLSEQRRELVLGGAITVIITASLICSVVMTQTDPTSAYFVPFTRMWELAAGGLLAVVLARWNLPDRLRDPVGWAGLVAIGVAAVYYNEHTAFPGYAAALPVLGAAAVIAAGEGRSRYSAGQLLSTRPARFIGDISYALYLWHWPLIVIALGMFNETELSFGTAVALGALSILLAWLTKITVEDPIRMRGLLSTGRTALAFALSGIIVVSGTAWGINSHVQQIRSVEFNPEVHLGPQALDEEDRPEELTAPPYPSVLTAEDDLPDLYEDGCQSSEEDTFPSPCVYGPDDAETTVALVGDSHAAHWSPALQEIAEDRDWQLYTFTKSSCAFTATLLVRPGEETPYTQCQLWTENVLSELHKLDPDFVITSSRAKATPYGMDGDEEEARRAVAEGMSALWQLLDEAGITVVALRDTPTTRSRIVECIDLHSPDVEACVRERDSALNGEDPQVIAAEEGDVDTPIVDLSDRFCLDDICPAVIGNVLVYRDSHHITATYSRLLSDDLAERLEEVL</sequence>
<keyword evidence="2" id="KW-1133">Transmembrane helix</keyword>
<feature type="domain" description="Acyltransferase 3" evidence="3">
    <location>
        <begin position="25"/>
        <end position="357"/>
    </location>
</feature>
<gene>
    <name evidence="5" type="ordered locus">Tfu_1701</name>
</gene>
<feature type="transmembrane region" description="Helical" evidence="2">
    <location>
        <begin position="272"/>
        <end position="290"/>
    </location>
</feature>
<organism evidence="5">
    <name type="scientific">Thermobifida fusca (strain YX)</name>
    <dbReference type="NCBI Taxonomy" id="269800"/>
    <lineage>
        <taxon>Bacteria</taxon>
        <taxon>Bacillati</taxon>
        <taxon>Actinomycetota</taxon>
        <taxon>Actinomycetes</taxon>
        <taxon>Streptosporangiales</taxon>
        <taxon>Nocardiopsidaceae</taxon>
        <taxon>Thermobifida</taxon>
    </lineage>
</organism>
<keyword evidence="2" id="KW-0812">Transmembrane</keyword>
<evidence type="ECO:0000256" key="2">
    <source>
        <dbReference type="SAM" id="Phobius"/>
    </source>
</evidence>
<dbReference type="PANTHER" id="PTHR23028">
    <property type="entry name" value="ACETYLTRANSFERASE"/>
    <property type="match status" value="1"/>
</dbReference>
<dbReference type="HOGENOM" id="CLU_005679_10_1_11"/>
<feature type="transmembrane region" description="Helical" evidence="2">
    <location>
        <begin position="310"/>
        <end position="332"/>
    </location>
</feature>
<feature type="transmembrane region" description="Helical" evidence="2">
    <location>
        <begin position="216"/>
        <end position="238"/>
    </location>
</feature>
<feature type="region of interest" description="Disordered" evidence="1">
    <location>
        <begin position="415"/>
        <end position="434"/>
    </location>
</feature>
<feature type="transmembrane region" description="Helical" evidence="2">
    <location>
        <begin position="164"/>
        <end position="182"/>
    </location>
</feature>
<dbReference type="PANTHER" id="PTHR23028:SF53">
    <property type="entry name" value="ACYL_TRANSF_3 DOMAIN-CONTAINING PROTEIN"/>
    <property type="match status" value="1"/>
</dbReference>
<dbReference type="eggNOG" id="COG1835">
    <property type="taxonomic scope" value="Bacteria"/>
</dbReference>
<feature type="transmembrane region" description="Helical" evidence="2">
    <location>
        <begin position="377"/>
        <end position="395"/>
    </location>
</feature>
<evidence type="ECO:0000313" key="5">
    <source>
        <dbReference type="EMBL" id="AAZ55736.1"/>
    </source>
</evidence>
<feature type="transmembrane region" description="Helical" evidence="2">
    <location>
        <begin position="189"/>
        <end position="210"/>
    </location>
</feature>
<dbReference type="Pfam" id="PF19040">
    <property type="entry name" value="SGNH"/>
    <property type="match status" value="1"/>
</dbReference>
<dbReference type="KEGG" id="tfu:Tfu_1701"/>
<name>Q47P83_THEFY</name>